<protein>
    <recommendedName>
        <fullName evidence="7">Transcription factor domain-containing protein</fullName>
    </recommendedName>
</protein>
<keyword evidence="3" id="KW-0539">Nucleus</keyword>
<evidence type="ECO:0000313" key="6">
    <source>
        <dbReference type="Proteomes" id="UP000186955"/>
    </source>
</evidence>
<feature type="region of interest" description="Disordered" evidence="4">
    <location>
        <begin position="19"/>
        <end position="49"/>
    </location>
</feature>
<keyword evidence="6" id="KW-1185">Reference proteome</keyword>
<keyword evidence="2" id="KW-0804">Transcription</keyword>
<dbReference type="PANTHER" id="PTHR47424">
    <property type="entry name" value="REGULATORY PROTEIN GAL4"/>
    <property type="match status" value="1"/>
</dbReference>
<comment type="caution">
    <text evidence="5">The sequence shown here is derived from an EMBL/GenBank/DDBJ whole genome shotgun (WGS) entry which is preliminary data.</text>
</comment>
<sequence>MSRTALIVKAQNLLHSSIASVTDDQSEDDLQDLEPPPERDFTWDEVSDDDSEVSRIADDINGLAVSLDSLNSYNASYLGFSSVPTILRVIAHLSPRIRQVVPPSPETWKTSAPVGGSPESNASCEIDELSLINAYFLHVHPITPMIDEVEFRQRFADDAVPENHKTSWLALFNMVLAMGCFASGDSQFNTWAAATLGRPGLGYWDPGTVLTSSTSSLASMDYGTISLTANEQFCKIATRIQERLVEMPLITSDEIHDFDTELLKWKGSLHVFLSDAQHCPPPLRVARAMLFCRFMTTRLTLYRPYLLSAAIHRKQWSAATQQGGALVSKCLEIARDGVDTIASDWFPNHMLCWNHAWHLFQIALVLILAAVSDTNGAEGERCNEYILKSLDILAQMEPFDAGATRGRRVIQLLRDNIRNREDSIPMVDFDVSNGLVLDLLDEEMMGGDAEWVNFLCGYN</sequence>
<dbReference type="Proteomes" id="UP000186955">
    <property type="component" value="Unassembled WGS sequence"/>
</dbReference>
<dbReference type="EMBL" id="MNBE01000698">
    <property type="protein sequence ID" value="OKO96578.1"/>
    <property type="molecule type" value="Genomic_DNA"/>
</dbReference>
<evidence type="ECO:0000256" key="3">
    <source>
        <dbReference type="ARBA" id="ARBA00023242"/>
    </source>
</evidence>
<dbReference type="GO" id="GO:0000978">
    <property type="term" value="F:RNA polymerase II cis-regulatory region sequence-specific DNA binding"/>
    <property type="evidence" value="ECO:0007669"/>
    <property type="project" value="TreeGrafter"/>
</dbReference>
<dbReference type="InterPro" id="IPR051127">
    <property type="entry name" value="Fungal_SecMet_Regulators"/>
</dbReference>
<dbReference type="GO" id="GO:0000981">
    <property type="term" value="F:DNA-binding transcription factor activity, RNA polymerase II-specific"/>
    <property type="evidence" value="ECO:0007669"/>
    <property type="project" value="TreeGrafter"/>
</dbReference>
<dbReference type="GO" id="GO:0005634">
    <property type="term" value="C:nucleus"/>
    <property type="evidence" value="ECO:0007669"/>
    <property type="project" value="TreeGrafter"/>
</dbReference>
<accession>A0A1Q5T8Q6</accession>
<dbReference type="CDD" id="cd12148">
    <property type="entry name" value="fungal_TF_MHR"/>
    <property type="match status" value="1"/>
</dbReference>
<keyword evidence="1" id="KW-0805">Transcription regulation</keyword>
<evidence type="ECO:0000256" key="2">
    <source>
        <dbReference type="ARBA" id="ARBA00023163"/>
    </source>
</evidence>
<name>A0A1Q5T8Q6_9EURO</name>
<proteinExistence type="predicted"/>
<evidence type="ECO:0008006" key="7">
    <source>
        <dbReference type="Google" id="ProtNLM"/>
    </source>
</evidence>
<dbReference type="AlphaFoldDB" id="A0A1Q5T8Q6"/>
<evidence type="ECO:0000256" key="4">
    <source>
        <dbReference type="SAM" id="MobiDB-lite"/>
    </source>
</evidence>
<organism evidence="5 6">
    <name type="scientific">Penicillium subrubescens</name>
    <dbReference type="NCBI Taxonomy" id="1316194"/>
    <lineage>
        <taxon>Eukaryota</taxon>
        <taxon>Fungi</taxon>
        <taxon>Dikarya</taxon>
        <taxon>Ascomycota</taxon>
        <taxon>Pezizomycotina</taxon>
        <taxon>Eurotiomycetes</taxon>
        <taxon>Eurotiomycetidae</taxon>
        <taxon>Eurotiales</taxon>
        <taxon>Aspergillaceae</taxon>
        <taxon>Penicillium</taxon>
    </lineage>
</organism>
<evidence type="ECO:0000256" key="1">
    <source>
        <dbReference type="ARBA" id="ARBA00023015"/>
    </source>
</evidence>
<evidence type="ECO:0000313" key="5">
    <source>
        <dbReference type="EMBL" id="OKO96578.1"/>
    </source>
</evidence>
<gene>
    <name evidence="5" type="ORF">PENSUB_10753</name>
</gene>
<dbReference type="GO" id="GO:0000435">
    <property type="term" value="P:positive regulation of transcription from RNA polymerase II promoter by galactose"/>
    <property type="evidence" value="ECO:0007669"/>
    <property type="project" value="TreeGrafter"/>
</dbReference>
<dbReference type="PANTHER" id="PTHR47424:SF5">
    <property type="entry name" value="ZN(II)2CYS6 TRANSCRIPTION FACTOR (EUROFUNG)"/>
    <property type="match status" value="1"/>
</dbReference>
<reference evidence="5 6" key="1">
    <citation type="submission" date="2016-10" db="EMBL/GenBank/DDBJ databases">
        <title>Genome sequence of the ascomycete fungus Penicillium subrubescens.</title>
        <authorList>
            <person name="De Vries R.P."/>
            <person name="Peng M."/>
            <person name="Dilokpimol A."/>
            <person name="Hilden K."/>
            <person name="Makela M.R."/>
            <person name="Grigoriev I."/>
            <person name="Riley R."/>
            <person name="Granchi Z."/>
        </authorList>
    </citation>
    <scope>NUCLEOTIDE SEQUENCE [LARGE SCALE GENOMIC DNA]</scope>
    <source>
        <strain evidence="5 6">CBS 132785</strain>
    </source>
</reference>